<keyword evidence="4" id="KW-1185">Reference proteome</keyword>
<reference evidence="4" key="1">
    <citation type="submission" date="2012-10" db="EMBL/GenBank/DDBJ databases">
        <title>The complete genome sequence of Streptomyces collinus Tu 365.</title>
        <authorList>
            <person name="Ruckert C."/>
            <person name="Szczepanowski R."/>
            <person name="Goesmann A."/>
            <person name="Pross E.K."/>
            <person name="Musiol E.M."/>
            <person name="Blin K."/>
            <person name="Wohlleben W."/>
            <person name="Puhler A."/>
            <person name="Weber T."/>
            <person name="Kalinowski J."/>
        </authorList>
    </citation>
    <scope>NUCLEOTIDE SEQUENCE [LARGE SCALE GENOMIC DNA]</scope>
    <source>
        <strain evidence="4">DSM 40733 / Tue 365</strain>
    </source>
</reference>
<name>S5UVA0_STRC3</name>
<dbReference type="SUPFAM" id="SSF53474">
    <property type="entry name" value="alpha/beta-Hydrolases"/>
    <property type="match status" value="1"/>
</dbReference>
<evidence type="ECO:0000313" key="3">
    <source>
        <dbReference type="EMBL" id="AGS73685.1"/>
    </source>
</evidence>
<dbReference type="InterPro" id="IPR029058">
    <property type="entry name" value="AB_hydrolase_fold"/>
</dbReference>
<dbReference type="Gene3D" id="3.40.50.1820">
    <property type="entry name" value="alpha/beta hydrolase"/>
    <property type="match status" value="1"/>
</dbReference>
<accession>S5UVA0</accession>
<dbReference type="KEGG" id="sci:B446_00855"/>
<evidence type="ECO:0000313" key="2">
    <source>
        <dbReference type="EMBL" id="AGS67009.1"/>
    </source>
</evidence>
<dbReference type="Proteomes" id="UP000015423">
    <property type="component" value="Chromosome"/>
</dbReference>
<reference evidence="2" key="3">
    <citation type="submission" date="2015-08" db="EMBL/GenBank/DDBJ databases">
        <authorList>
            <person name="Weber T."/>
            <person name="Iftime D."/>
        </authorList>
    </citation>
    <scope>NUCLEOTIDE SEQUENCE</scope>
    <source>
        <strain evidence="2">Tu 365</strain>
    </source>
</reference>
<dbReference type="InterPro" id="IPR000073">
    <property type="entry name" value="AB_hydrolase_1"/>
</dbReference>
<dbReference type="HOGENOM" id="CLU_514754_0_0_11"/>
<dbReference type="AlphaFoldDB" id="S5UVA0"/>
<feature type="domain" description="AB hydrolase-1" evidence="1">
    <location>
        <begin position="115"/>
        <end position="160"/>
    </location>
</feature>
<reference evidence="2 4" key="2">
    <citation type="journal article" date="2013" name="J. Biotechnol.">
        <title>Complete genome sequence of the kirromycin producer Streptomyces collinus Tu 365 consisting of a linear chromosome and two linear plasmids.</title>
        <authorList>
            <person name="Ruckert C."/>
            <person name="Szczepanowski R."/>
            <person name="Albersmeier A."/>
            <person name="Goesmann A."/>
            <person name="Iftime D."/>
            <person name="Musiol E.M."/>
            <person name="Blin K."/>
            <person name="Wohlleben W."/>
            <person name="Puhler A."/>
            <person name="Kalinowski J."/>
            <person name="Weber T."/>
        </authorList>
    </citation>
    <scope>NUCLEOTIDE SEQUENCE [LARGE SCALE GENOMIC DNA]</scope>
    <source>
        <strain evidence="4">DSM 40733 / Tue 365</strain>
        <strain evidence="2">Tu 365</strain>
    </source>
</reference>
<dbReference type="eggNOG" id="COG1075">
    <property type="taxonomic scope" value="Bacteria"/>
</dbReference>
<proteinExistence type="predicted"/>
<dbReference type="EMBL" id="CP006259">
    <property type="protein sequence ID" value="AGS67009.1"/>
    <property type="molecule type" value="Genomic_DNA"/>
</dbReference>
<sequence>MQILEDRMAPTPKLPIVYVRGYAGDTAGIDKVVTDPFYGFNQGSTHVRIGPDDAPCFYEFESPLLRLHLDEGYRILVDGGQELYLAGHDSIPPDSVWIHRFYDASATTWGGHPRAFRLETAAEDLLRLIDMIRAKSGAERVHLVAHSMGGLVCRCLIQKILPDLGRDPADCVGRLFTYGTPHGGIAFDVGFGVLERLRDVTGIDGADIFGRERMYEYLTPKARTDPDGPPPRWDARAMPDEGTFHAPDRVFCLIGTDPTDYDVAYGLSAATVGPRSDGLVQIGNAYVPDTHQAYVHRSHSGRYGLVNSEEGYQNMRRFLFGDCRAEAALVGVRLPQRPDTVWQAEVRLSVRGLQIVTHERTSAHWCPLQLPDGGPDDGATVPLAETFLCSSLRPDDTGTMRYALHLRILSLRRRDGLLSFADHLEQTADFDDILVIDVRPDPAAPIPAVSACWNSAITGPISAYRPDSHALRDDDLVPGSWAGHVPLPATAAPILGEDARIRLTVTPWG</sequence>
<dbReference type="PATRIC" id="fig|1214242.5.peg.175"/>
<dbReference type="KEGG" id="sci:B446_34435"/>
<dbReference type="GO" id="GO:0003824">
    <property type="term" value="F:catalytic activity"/>
    <property type="evidence" value="ECO:0007669"/>
    <property type="project" value="UniProtKB-ARBA"/>
</dbReference>
<evidence type="ECO:0000259" key="1">
    <source>
        <dbReference type="Pfam" id="PF00561"/>
    </source>
</evidence>
<gene>
    <name evidence="2" type="ORF">B446_00855</name>
    <name evidence="3" type="ORF">B446_34435</name>
</gene>
<protein>
    <recommendedName>
        <fullName evidence="1">AB hydrolase-1 domain-containing protein</fullName>
    </recommendedName>
</protein>
<dbReference type="EMBL" id="CP006259">
    <property type="protein sequence ID" value="AGS73685.1"/>
    <property type="molecule type" value="Genomic_DNA"/>
</dbReference>
<dbReference type="Pfam" id="PF00561">
    <property type="entry name" value="Abhydrolase_1"/>
    <property type="match status" value="1"/>
</dbReference>
<organism evidence="2 4">
    <name type="scientific">Streptomyces collinus (strain DSM 40733 / Tue 365)</name>
    <dbReference type="NCBI Taxonomy" id="1214242"/>
    <lineage>
        <taxon>Bacteria</taxon>
        <taxon>Bacillati</taxon>
        <taxon>Actinomycetota</taxon>
        <taxon>Actinomycetes</taxon>
        <taxon>Kitasatosporales</taxon>
        <taxon>Streptomycetaceae</taxon>
        <taxon>Streptomyces</taxon>
    </lineage>
</organism>
<dbReference type="STRING" id="1214242.B446_00855"/>
<evidence type="ECO:0000313" key="4">
    <source>
        <dbReference type="Proteomes" id="UP000015423"/>
    </source>
</evidence>